<name>A0A4S2LM14_OPIFE</name>
<sequence length="109" mass="12080">MVYPCYSFGTPFSTDIRFGYRMSWFCFSPLEQLLLSDAIEHYILNATLFHTGAPLFTRKSGVLVSNAGGRMILLCGLCPSLLGNMKFQCIPVANSLCVFLQVVCILSGR</sequence>
<dbReference type="Proteomes" id="UP000308267">
    <property type="component" value="Unassembled WGS sequence"/>
</dbReference>
<comment type="caution">
    <text evidence="1">The sequence shown here is derived from an EMBL/GenBank/DDBJ whole genome shotgun (WGS) entry which is preliminary data.</text>
</comment>
<keyword evidence="2" id="KW-1185">Reference proteome</keyword>
<evidence type="ECO:0000313" key="2">
    <source>
        <dbReference type="Proteomes" id="UP000308267"/>
    </source>
</evidence>
<protein>
    <submittedName>
        <fullName evidence="1">Uncharacterized protein</fullName>
    </submittedName>
</protein>
<proteinExistence type="predicted"/>
<dbReference type="AlphaFoldDB" id="A0A4S2LM14"/>
<organism evidence="1 2">
    <name type="scientific">Opisthorchis felineus</name>
    <dbReference type="NCBI Taxonomy" id="147828"/>
    <lineage>
        <taxon>Eukaryota</taxon>
        <taxon>Metazoa</taxon>
        <taxon>Spiralia</taxon>
        <taxon>Lophotrochozoa</taxon>
        <taxon>Platyhelminthes</taxon>
        <taxon>Trematoda</taxon>
        <taxon>Digenea</taxon>
        <taxon>Opisthorchiida</taxon>
        <taxon>Opisthorchiata</taxon>
        <taxon>Opisthorchiidae</taxon>
        <taxon>Opisthorchis</taxon>
    </lineage>
</organism>
<dbReference type="EMBL" id="SJOL01007680">
    <property type="protein sequence ID" value="TGZ62149.1"/>
    <property type="molecule type" value="Genomic_DNA"/>
</dbReference>
<reference evidence="1 2" key="1">
    <citation type="journal article" date="2019" name="BMC Genomics">
        <title>New insights from Opisthorchis felineus genome: update on genomics of the epidemiologically important liver flukes.</title>
        <authorList>
            <person name="Ershov N.I."/>
            <person name="Mordvinov V.A."/>
            <person name="Prokhortchouk E.B."/>
            <person name="Pakharukova M.Y."/>
            <person name="Gunbin K.V."/>
            <person name="Ustyantsev K."/>
            <person name="Genaev M.A."/>
            <person name="Blinov A.G."/>
            <person name="Mazur A."/>
            <person name="Boulygina E."/>
            <person name="Tsygankova S."/>
            <person name="Khrameeva E."/>
            <person name="Chekanov N."/>
            <person name="Fan G."/>
            <person name="Xiao A."/>
            <person name="Zhang H."/>
            <person name="Xu X."/>
            <person name="Yang H."/>
            <person name="Solovyev V."/>
            <person name="Lee S.M."/>
            <person name="Liu X."/>
            <person name="Afonnikov D.A."/>
            <person name="Skryabin K.G."/>
        </authorList>
    </citation>
    <scope>NUCLEOTIDE SEQUENCE [LARGE SCALE GENOMIC DNA]</scope>
    <source>
        <strain evidence="1">AK-0245</strain>
        <tissue evidence="1">Whole organism</tissue>
    </source>
</reference>
<accession>A0A4S2LM14</accession>
<gene>
    <name evidence="1" type="ORF">CRM22_007600</name>
</gene>
<evidence type="ECO:0000313" key="1">
    <source>
        <dbReference type="EMBL" id="TGZ62149.1"/>
    </source>
</evidence>